<evidence type="ECO:0000313" key="2">
    <source>
        <dbReference type="Proteomes" id="UP000265000"/>
    </source>
</evidence>
<protein>
    <submittedName>
        <fullName evidence="1">Uncharacterized protein</fullName>
    </submittedName>
</protein>
<dbReference type="AlphaFoldDB" id="A0A3Q2NYB5"/>
<reference evidence="1" key="2">
    <citation type="submission" date="2025-09" db="UniProtKB">
        <authorList>
            <consortium name="Ensembl"/>
        </authorList>
    </citation>
    <scope>IDENTIFICATION</scope>
</reference>
<reference evidence="1" key="1">
    <citation type="submission" date="2025-08" db="UniProtKB">
        <authorList>
            <consortium name="Ensembl"/>
        </authorList>
    </citation>
    <scope>IDENTIFICATION</scope>
</reference>
<dbReference type="Ensembl" id="ENSFHET00000008717.1">
    <property type="protein sequence ID" value="ENSFHEP00000004521.1"/>
    <property type="gene ID" value="ENSFHEG00000005425.1"/>
</dbReference>
<keyword evidence="2" id="KW-1185">Reference proteome</keyword>
<proteinExistence type="predicted"/>
<evidence type="ECO:0000313" key="1">
    <source>
        <dbReference type="Ensembl" id="ENSFHEP00000004521.1"/>
    </source>
</evidence>
<name>A0A3Q2NYB5_FUNHE</name>
<accession>A0A3Q2NYB5</accession>
<organism evidence="1 2">
    <name type="scientific">Fundulus heteroclitus</name>
    <name type="common">Killifish</name>
    <name type="synonym">Mummichog</name>
    <dbReference type="NCBI Taxonomy" id="8078"/>
    <lineage>
        <taxon>Eukaryota</taxon>
        <taxon>Metazoa</taxon>
        <taxon>Chordata</taxon>
        <taxon>Craniata</taxon>
        <taxon>Vertebrata</taxon>
        <taxon>Euteleostomi</taxon>
        <taxon>Actinopterygii</taxon>
        <taxon>Neopterygii</taxon>
        <taxon>Teleostei</taxon>
        <taxon>Neoteleostei</taxon>
        <taxon>Acanthomorphata</taxon>
        <taxon>Ovalentaria</taxon>
        <taxon>Atherinomorphae</taxon>
        <taxon>Cyprinodontiformes</taxon>
        <taxon>Fundulidae</taxon>
        <taxon>Fundulus</taxon>
    </lineage>
</organism>
<sequence length="90" mass="10335">QSLRVSRPNLRDFQQIAEGPQSFYFYSCKCGRNMAHPIPKQNLKNSVIQFTCSKTQRVATILYKQKHLLCKTAPAPLCWMIFTGNSDLQV</sequence>
<dbReference type="Proteomes" id="UP000265000">
    <property type="component" value="Unplaced"/>
</dbReference>